<dbReference type="Proteomes" id="UP001159405">
    <property type="component" value="Unassembled WGS sequence"/>
</dbReference>
<feature type="compositionally biased region" description="Polar residues" evidence="3">
    <location>
        <begin position="1058"/>
        <end position="1067"/>
    </location>
</feature>
<dbReference type="Pfam" id="PF05729">
    <property type="entry name" value="NACHT"/>
    <property type="match status" value="1"/>
</dbReference>
<keyword evidence="4" id="KW-0812">Transmembrane</keyword>
<keyword evidence="1" id="KW-0547">Nucleotide-binding</keyword>
<feature type="domain" description="NACHT" evidence="5">
    <location>
        <begin position="503"/>
        <end position="624"/>
    </location>
</feature>
<dbReference type="PROSITE" id="PS50837">
    <property type="entry name" value="NACHT"/>
    <property type="match status" value="1"/>
</dbReference>
<evidence type="ECO:0000256" key="4">
    <source>
        <dbReference type="SAM" id="Phobius"/>
    </source>
</evidence>
<keyword evidence="2" id="KW-0067">ATP-binding</keyword>
<dbReference type="PANTHER" id="PTHR46312">
    <property type="entry name" value="NACHT DOMAIN-CONTAINING PROTEIN"/>
    <property type="match status" value="1"/>
</dbReference>
<accession>A0ABN8QUQ9</accession>
<dbReference type="SMART" id="SM00368">
    <property type="entry name" value="LRR_RI"/>
    <property type="match status" value="6"/>
</dbReference>
<dbReference type="SUPFAM" id="SSF52540">
    <property type="entry name" value="P-loop containing nucleoside triphosphate hydrolases"/>
    <property type="match status" value="1"/>
</dbReference>
<feature type="compositionally biased region" description="Basic and acidic residues" evidence="3">
    <location>
        <begin position="79"/>
        <end position="90"/>
    </location>
</feature>
<dbReference type="InterPro" id="IPR035994">
    <property type="entry name" value="Nucleoside_phosphorylase_sf"/>
</dbReference>
<reference evidence="6 7" key="1">
    <citation type="submission" date="2022-05" db="EMBL/GenBank/DDBJ databases">
        <authorList>
            <consortium name="Genoscope - CEA"/>
            <person name="William W."/>
        </authorList>
    </citation>
    <scope>NUCLEOTIDE SEQUENCE [LARGE SCALE GENOMIC DNA]</scope>
</reference>
<dbReference type="Gene3D" id="3.40.50.1580">
    <property type="entry name" value="Nucleoside phosphorylase domain"/>
    <property type="match status" value="1"/>
</dbReference>
<evidence type="ECO:0000313" key="7">
    <source>
        <dbReference type="Proteomes" id="UP001159405"/>
    </source>
</evidence>
<feature type="non-terminal residue" evidence="6">
    <location>
        <position position="1439"/>
    </location>
</feature>
<sequence>MTLRYKEKSNLNIAIIVVFSVSIVFCLLTIIHLALSKDELSKLLLGNIEEDHNGEENIPLQVLFKFILVTVTDVVSKQESADRDHSKTAESEMSESSQEGSDDITAQVTTGLPSKDDTSSPQGDPPELNKVLPSSADIKAITKPSKHADLPVDILLLTVTNCEFLACYSELKNPYRCWFDGLGYVYFSDVGQSQEELKVALLRCYKNGIGPGGSLVSVKNAASVLRPKAVISVGTCSGLDPAKSKLGDVVVSAKLATYASKVVTSNQEQSTGMRSYVSKRFLNVIKNCTDGWQAPLKNPEAQQVQVYTDAEFLSGPEEVRAEWRRDQLAETNPRAMAIENEGEGVFTAAFDCQIEWLIVKGIADYADGSQLPSESWLSCASVMAASLVAHILSEPCVFHSWPHYQDLSEQSSSCRTNEQLPSTSDAATAFLEWSQNQLCSFYNSTASQLMITPWDRDNTMDIDEVYVQLTLLRDDRKLAGTTKEKTKDYSEIFESHGHHLIPKRILVYGRPGIGKSTLTKKLVVDWSRGNKEILTKFAVVLLIKLRDVCNTQDFCAMLQKAELLSAGDPMVFSQLYNYILRNQQKVLLILDGYDEYSAEKSSPFHLMWKGTQLRDCTLLVTTRSLKKDELRPGSHAQIEVKGFNQGQVKAFVLKFLRDQTEVEKFSNFLYGHNLWDLAEIPLLLLMLVLSWKVSDYQGPSTSRANLYNSFCQTLLDHVTAKTLDETFRSVDEYREDLAKLGELAWQALLNDCLYFKLSNLPEDIRLFLEKFIDFGFLQTSNLSDSPHPEKLAFFLHKSVQEFLAASFLVRDLKNAEEPFNSLSKVDSFKRFKELFEVFKFVSELSSEATIAVFSQLKMIGETEGLVDYNFGENPSVKELTEEQRQFNHTCLDLFVSCPASDRQVVYPSFLQCLNFVIVIDLDNPSLLTSAVAREHCLRSSSVRRPDYVFFKGNFGRYEEESDKRDQRSSIMFDLDTVVVTCYGDSKSVDIKYCHLEAPQFFLKKVGQRSVLCLTLLEALPWIRTDGPKCDELLRSLISAPNSSLQEPDHVSQNHDVRNSSQLTEKTSDQTLTHSLSYLREIKIWVPTSELVSLLNNLQHVPRLSKLDLHGVGMENQECQLLATALKYVDKLRLLGLSGNPLGHGISVLAKHLHSVPHLQVLLLESTQMGEEEVSALAHSLQNVTQLSELRLSNNALGHGIFELAKHLFSVPHLKELDLSATQMGEEEVTALARSLKYVTQLSKLDLLNNPLGHRISELAKQLHNVPHLEKLCLQNTQMDEEEVTALAHSLKNVTQLSELHLSNNPLGQGISEFTKHLHNVPHLKKLHLDDTQMGVEEVTALAHRLVNVPELKFLSLGNNPLGRGVTELIRCLRSSPQLSDLSLEKVQLTKKEATELCTLANERNHLMDPWRSFPHSTSFPTFCVLTEAELQEKGVAFDE</sequence>
<dbReference type="Gene3D" id="3.40.50.300">
    <property type="entry name" value="P-loop containing nucleotide triphosphate hydrolases"/>
    <property type="match status" value="1"/>
</dbReference>
<dbReference type="Gene3D" id="3.80.10.10">
    <property type="entry name" value="Ribonuclease Inhibitor"/>
    <property type="match status" value="2"/>
</dbReference>
<proteinExistence type="predicted"/>
<keyword evidence="7" id="KW-1185">Reference proteome</keyword>
<evidence type="ECO:0000259" key="5">
    <source>
        <dbReference type="PROSITE" id="PS50837"/>
    </source>
</evidence>
<feature type="region of interest" description="Disordered" evidence="3">
    <location>
        <begin position="79"/>
        <end position="133"/>
    </location>
</feature>
<dbReference type="InterPro" id="IPR000845">
    <property type="entry name" value="Nucleoside_phosphorylase_d"/>
</dbReference>
<evidence type="ECO:0000313" key="6">
    <source>
        <dbReference type="EMBL" id="CAH3170753.1"/>
    </source>
</evidence>
<evidence type="ECO:0000256" key="2">
    <source>
        <dbReference type="ARBA" id="ARBA00022840"/>
    </source>
</evidence>
<dbReference type="SUPFAM" id="SSF52047">
    <property type="entry name" value="RNI-like"/>
    <property type="match status" value="1"/>
</dbReference>
<dbReference type="InterPro" id="IPR032675">
    <property type="entry name" value="LRR_dom_sf"/>
</dbReference>
<organism evidence="6 7">
    <name type="scientific">Porites lobata</name>
    <dbReference type="NCBI Taxonomy" id="104759"/>
    <lineage>
        <taxon>Eukaryota</taxon>
        <taxon>Metazoa</taxon>
        <taxon>Cnidaria</taxon>
        <taxon>Anthozoa</taxon>
        <taxon>Hexacorallia</taxon>
        <taxon>Scleractinia</taxon>
        <taxon>Fungiina</taxon>
        <taxon>Poritidae</taxon>
        <taxon>Porites</taxon>
    </lineage>
</organism>
<dbReference type="SUPFAM" id="SSF53167">
    <property type="entry name" value="Purine and uridine phosphorylases"/>
    <property type="match status" value="1"/>
</dbReference>
<evidence type="ECO:0000256" key="3">
    <source>
        <dbReference type="SAM" id="MobiDB-lite"/>
    </source>
</evidence>
<dbReference type="InterPro" id="IPR007111">
    <property type="entry name" value="NACHT_NTPase"/>
</dbReference>
<gene>
    <name evidence="6" type="ORF">PLOB_00010935</name>
</gene>
<keyword evidence="4" id="KW-0472">Membrane</keyword>
<feature type="compositionally biased region" description="Basic and acidic residues" evidence="3">
    <location>
        <begin position="1046"/>
        <end position="1057"/>
    </location>
</feature>
<protein>
    <recommendedName>
        <fullName evidence="5">NACHT domain-containing protein</fullName>
    </recommendedName>
</protein>
<dbReference type="EMBL" id="CALNXK010000158">
    <property type="protein sequence ID" value="CAH3170753.1"/>
    <property type="molecule type" value="Genomic_DNA"/>
</dbReference>
<dbReference type="Pfam" id="PF01048">
    <property type="entry name" value="PNP_UDP_1"/>
    <property type="match status" value="1"/>
</dbReference>
<evidence type="ECO:0000256" key="1">
    <source>
        <dbReference type="ARBA" id="ARBA00022741"/>
    </source>
</evidence>
<feature type="region of interest" description="Disordered" evidence="3">
    <location>
        <begin position="1042"/>
        <end position="1067"/>
    </location>
</feature>
<dbReference type="InterPro" id="IPR027417">
    <property type="entry name" value="P-loop_NTPase"/>
</dbReference>
<name>A0ABN8QUQ9_9CNID</name>
<feature type="transmembrane region" description="Helical" evidence="4">
    <location>
        <begin position="12"/>
        <end position="35"/>
    </location>
</feature>
<keyword evidence="4" id="KW-1133">Transmembrane helix</keyword>
<comment type="caution">
    <text evidence="6">The sequence shown here is derived from an EMBL/GenBank/DDBJ whole genome shotgun (WGS) entry which is preliminary data.</text>
</comment>
<dbReference type="PANTHER" id="PTHR46312:SF2">
    <property type="entry name" value="NUCLEOTIDE-BINDING OLIGOMERIZATION DOMAIN-CONTAINING PROTEIN 2-LIKE"/>
    <property type="match status" value="1"/>
</dbReference>